<proteinExistence type="predicted"/>
<reference evidence="1" key="1">
    <citation type="submission" date="2023-11" db="EMBL/GenBank/DDBJ databases">
        <title>WGS of Aeromonas in Northern Israel.</title>
        <authorList>
            <person name="Hershko Y."/>
        </authorList>
    </citation>
    <scope>NUCLEOTIDE SEQUENCE</scope>
    <source>
        <strain evidence="1">77416</strain>
    </source>
</reference>
<gene>
    <name evidence="1" type="ORF">SJS77_22675</name>
</gene>
<name>A0AAW9F9L4_AERCA</name>
<evidence type="ECO:0000313" key="1">
    <source>
        <dbReference type="EMBL" id="MDX7723195.1"/>
    </source>
</evidence>
<dbReference type="Proteomes" id="UP001277183">
    <property type="component" value="Unassembled WGS sequence"/>
</dbReference>
<evidence type="ECO:0000313" key="2">
    <source>
        <dbReference type="Proteomes" id="UP001277183"/>
    </source>
</evidence>
<accession>A0AAW9F9L4</accession>
<protein>
    <submittedName>
        <fullName evidence="1">Uncharacterized protein</fullName>
    </submittedName>
</protein>
<dbReference type="RefSeq" id="WP_005298701.1">
    <property type="nucleotide sequence ID" value="NZ_JAWZVU010000225.1"/>
</dbReference>
<dbReference type="EMBL" id="JAWZVU010000225">
    <property type="protein sequence ID" value="MDX7723195.1"/>
    <property type="molecule type" value="Genomic_DNA"/>
</dbReference>
<organism evidence="1 2">
    <name type="scientific">Aeromonas caviae</name>
    <name type="common">Aeromonas punctata</name>
    <dbReference type="NCBI Taxonomy" id="648"/>
    <lineage>
        <taxon>Bacteria</taxon>
        <taxon>Pseudomonadati</taxon>
        <taxon>Pseudomonadota</taxon>
        <taxon>Gammaproteobacteria</taxon>
        <taxon>Aeromonadales</taxon>
        <taxon>Aeromonadaceae</taxon>
        <taxon>Aeromonas</taxon>
    </lineage>
</organism>
<dbReference type="AlphaFoldDB" id="A0AAW9F9L4"/>
<comment type="caution">
    <text evidence="1">The sequence shown here is derived from an EMBL/GenBank/DDBJ whole genome shotgun (WGS) entry which is preliminary data.</text>
</comment>
<sequence>MVDVATLDKKLFAPLEAAYDSLITMRHIRASLIRFVSSEDEEDQMHLQGFPEYELSELEGVKEDLDRLYRECIGRTLGSSDMRVRG</sequence>